<dbReference type="OMA" id="HKELHML"/>
<dbReference type="GO" id="GO:0006974">
    <property type="term" value="P:DNA damage response"/>
    <property type="evidence" value="ECO:0007669"/>
    <property type="project" value="InterPro"/>
</dbReference>
<dbReference type="GO" id="GO:0042393">
    <property type="term" value="F:histone binding"/>
    <property type="evidence" value="ECO:0007669"/>
    <property type="project" value="InterPro"/>
</dbReference>
<feature type="domain" description="PBZ-type" evidence="7">
    <location>
        <begin position="3"/>
        <end position="26"/>
    </location>
</feature>
<dbReference type="GO" id="GO:0072572">
    <property type="term" value="F:poly-ADP-D-ribose binding"/>
    <property type="evidence" value="ECO:0007669"/>
    <property type="project" value="TreeGrafter"/>
</dbReference>
<accession>R7T774</accession>
<dbReference type="EMBL" id="KB311324">
    <property type="protein sequence ID" value="ELT89494.1"/>
    <property type="molecule type" value="Genomic_DNA"/>
</dbReference>
<evidence type="ECO:0000256" key="6">
    <source>
        <dbReference type="SAM" id="MobiDB-lite"/>
    </source>
</evidence>
<dbReference type="Pfam" id="PF10283">
    <property type="entry name" value="zf-CCHH"/>
    <property type="match status" value="1"/>
</dbReference>
<evidence type="ECO:0000256" key="1">
    <source>
        <dbReference type="ARBA" id="ARBA00004123"/>
    </source>
</evidence>
<dbReference type="InterPro" id="IPR019406">
    <property type="entry name" value="APLF_PBZ"/>
</dbReference>
<dbReference type="EnsemblMetazoa" id="CapteT108777">
    <property type="protein sequence ID" value="CapteP108777"/>
    <property type="gene ID" value="CapteG108777"/>
</dbReference>
<feature type="compositionally biased region" description="Basic and acidic residues" evidence="6">
    <location>
        <begin position="17"/>
        <end position="27"/>
    </location>
</feature>
<feature type="compositionally biased region" description="Basic and acidic residues" evidence="6">
    <location>
        <begin position="46"/>
        <end position="55"/>
    </location>
</feature>
<evidence type="ECO:0000313" key="10">
    <source>
        <dbReference type="Proteomes" id="UP000014760"/>
    </source>
</evidence>
<dbReference type="FunCoup" id="R7T774">
    <property type="interactions" value="1088"/>
</dbReference>
<reference evidence="8 10" key="2">
    <citation type="journal article" date="2013" name="Nature">
        <title>Insights into bilaterian evolution from three spiralian genomes.</title>
        <authorList>
            <person name="Simakov O."/>
            <person name="Marletaz F."/>
            <person name="Cho S.J."/>
            <person name="Edsinger-Gonzales E."/>
            <person name="Havlak P."/>
            <person name="Hellsten U."/>
            <person name="Kuo D.H."/>
            <person name="Larsson T."/>
            <person name="Lv J."/>
            <person name="Arendt D."/>
            <person name="Savage R."/>
            <person name="Osoegawa K."/>
            <person name="de Jong P."/>
            <person name="Grimwood J."/>
            <person name="Chapman J.A."/>
            <person name="Shapiro H."/>
            <person name="Aerts A."/>
            <person name="Otillar R.P."/>
            <person name="Terry A.Y."/>
            <person name="Boore J.L."/>
            <person name="Grigoriev I.V."/>
            <person name="Lindberg D.R."/>
            <person name="Seaver E.C."/>
            <person name="Weisblat D.A."/>
            <person name="Putnam N.H."/>
            <person name="Rokhsar D.S."/>
        </authorList>
    </citation>
    <scope>NUCLEOTIDE SEQUENCE</scope>
    <source>
        <strain evidence="8 10">I ESC-2004</strain>
    </source>
</reference>
<reference evidence="9" key="3">
    <citation type="submission" date="2015-06" db="UniProtKB">
        <authorList>
            <consortium name="EnsemblMetazoa"/>
        </authorList>
    </citation>
    <scope>IDENTIFICATION</scope>
</reference>
<evidence type="ECO:0000256" key="4">
    <source>
        <dbReference type="ARBA" id="ARBA00022454"/>
    </source>
</evidence>
<dbReference type="GO" id="GO:0005634">
    <property type="term" value="C:nucleus"/>
    <property type="evidence" value="ECO:0007669"/>
    <property type="project" value="UniProtKB-SubCell"/>
</dbReference>
<feature type="region of interest" description="Disordered" evidence="6">
    <location>
        <begin position="17"/>
        <end position="55"/>
    </location>
</feature>
<comment type="similarity">
    <text evidence="3">Belongs to the HPF1 family.</text>
</comment>
<dbReference type="PANTHER" id="PTHR13386:SF1">
    <property type="entry name" value="HISTONE PARYLATION FACTOR 1"/>
    <property type="match status" value="1"/>
</dbReference>
<dbReference type="GO" id="GO:0005694">
    <property type="term" value="C:chromosome"/>
    <property type="evidence" value="ECO:0007669"/>
    <property type="project" value="UniProtKB-SubCell"/>
</dbReference>
<reference evidence="10" key="1">
    <citation type="submission" date="2012-12" db="EMBL/GenBank/DDBJ databases">
        <authorList>
            <person name="Hellsten U."/>
            <person name="Grimwood J."/>
            <person name="Chapman J.A."/>
            <person name="Shapiro H."/>
            <person name="Aerts A."/>
            <person name="Otillar R.P."/>
            <person name="Terry A.Y."/>
            <person name="Boore J.L."/>
            <person name="Simakov O."/>
            <person name="Marletaz F."/>
            <person name="Cho S.-J."/>
            <person name="Edsinger-Gonzales E."/>
            <person name="Havlak P."/>
            <person name="Kuo D.-H."/>
            <person name="Larsson T."/>
            <person name="Lv J."/>
            <person name="Arendt D."/>
            <person name="Savage R."/>
            <person name="Osoegawa K."/>
            <person name="de Jong P."/>
            <person name="Lindberg D.R."/>
            <person name="Seaver E.C."/>
            <person name="Weisblat D.A."/>
            <person name="Putnam N.H."/>
            <person name="Grigoriev I.V."/>
            <person name="Rokhsar D.S."/>
        </authorList>
    </citation>
    <scope>NUCLEOTIDE SEQUENCE</scope>
    <source>
        <strain evidence="10">I ESC-2004</strain>
    </source>
</reference>
<dbReference type="EMBL" id="AMQN01003242">
    <property type="status" value="NOT_ANNOTATED_CDS"/>
    <property type="molecule type" value="Genomic_DNA"/>
</dbReference>
<organism evidence="8">
    <name type="scientific">Capitella teleta</name>
    <name type="common">Polychaete worm</name>
    <dbReference type="NCBI Taxonomy" id="283909"/>
    <lineage>
        <taxon>Eukaryota</taxon>
        <taxon>Metazoa</taxon>
        <taxon>Spiralia</taxon>
        <taxon>Lophotrochozoa</taxon>
        <taxon>Annelida</taxon>
        <taxon>Polychaeta</taxon>
        <taxon>Sedentaria</taxon>
        <taxon>Scolecida</taxon>
        <taxon>Capitellidae</taxon>
        <taxon>Capitella</taxon>
    </lineage>
</organism>
<gene>
    <name evidence="8" type="ORF">CAPTEDRAFT_108777</name>
</gene>
<keyword evidence="4" id="KW-0158">Chromosome</keyword>
<dbReference type="Proteomes" id="UP000014760">
    <property type="component" value="Unassembled WGS sequence"/>
</dbReference>
<evidence type="ECO:0000313" key="9">
    <source>
        <dbReference type="EnsemblMetazoa" id="CapteP108777"/>
    </source>
</evidence>
<evidence type="ECO:0000256" key="2">
    <source>
        <dbReference type="ARBA" id="ARBA00004286"/>
    </source>
</evidence>
<comment type="subcellular location">
    <subcellularLocation>
        <location evidence="2">Chromosome</location>
    </subcellularLocation>
    <subcellularLocation>
        <location evidence="1">Nucleus</location>
    </subcellularLocation>
</comment>
<keyword evidence="10" id="KW-1185">Reference proteome</keyword>
<dbReference type="STRING" id="283909.R7T774"/>
<dbReference type="InterPro" id="IPR019361">
    <property type="entry name" value="HPF1"/>
</dbReference>
<evidence type="ECO:0000256" key="5">
    <source>
        <dbReference type="ARBA" id="ARBA00023242"/>
    </source>
</evidence>
<evidence type="ECO:0000256" key="3">
    <source>
        <dbReference type="ARBA" id="ARBA00010803"/>
    </source>
</evidence>
<sequence length="396" mass="44964">MPKKKCRYGRSCYRKNDQHLRDYDHGSGSESGDEVTATEPDSLPEPPKKKSKITEFFKSQDDKVKEVEVEESADICQVEEDSIAAPASPADVKENIKSKFGVEMPEDFYEFWQFAESLNKKNPTDALKKELGLQLVGPFDILAGKKSSLKKPCWFRHWRYYYDPPEFLTILRGNDDTQFHMGYFRDDPKEMPVFVASNEAKVNCNIVPRGENIFAAVIWFIEDAIRKSKSNKSTLNNLKSKVEKWASKCDFLTAPGKSKAMKARDKKSVCATFHGAGLVVPVDEHGVGYREVPETTADLKKMLKNIVVAKDVESRNKATDPLMEIVMLVQFANDECDYGEGLELGLCMFSFGGECLHKMILNLMPLAYQLLKRNLYADCIKAHLEDRKHSTDLSQL</sequence>
<dbReference type="Pfam" id="PF10228">
    <property type="entry name" value="HPF1"/>
    <property type="match status" value="1"/>
</dbReference>
<dbReference type="AlphaFoldDB" id="R7T774"/>
<dbReference type="PANTHER" id="PTHR13386">
    <property type="entry name" value="HISTONE PARYLATION FACTOR 1"/>
    <property type="match status" value="1"/>
</dbReference>
<evidence type="ECO:0000259" key="7">
    <source>
        <dbReference type="Pfam" id="PF10283"/>
    </source>
</evidence>
<protein>
    <recommendedName>
        <fullName evidence="7">PBZ-type domain-containing protein</fullName>
    </recommendedName>
</protein>
<keyword evidence="5" id="KW-0539">Nucleus</keyword>
<dbReference type="OrthoDB" id="416496at2759"/>
<name>R7T774_CAPTE</name>
<proteinExistence type="inferred from homology"/>
<dbReference type="HOGENOM" id="CLU_053037_0_1_1"/>
<evidence type="ECO:0000313" key="8">
    <source>
        <dbReference type="EMBL" id="ELT89494.1"/>
    </source>
</evidence>